<dbReference type="SUPFAM" id="SSF53756">
    <property type="entry name" value="UDP-Glycosyltransferase/glycogen phosphorylase"/>
    <property type="match status" value="1"/>
</dbReference>
<sequence>MTFSRPKAPRLLYIAFYFPPSRASGVYRARATANHFAAAGWDVTVLAAPLRFLYEVIGSVDEKLSETVDPRIHVERPELDLTRWESDLRSMSWLQGTLPRTAVRLHKWREERYFPEQYVSWARNCVATAVEAHNREPFDAVLSTGNPFAAFASAWEIHKATGVPYVADYRDSWTLDLFSDEPAFPPKHPAWAWEQRIIGDSSHTVFVNDALRAWHADRYPKAAERMMVVPNGWDPDLLDVGPTTGASKEDRPLRFGYLGTVTAKQPVAEMAEAFRQAREYPELLDAELNIHGHLGFFQTSHAGFLPLLGLDLNGEPDPELDHGLRLRGPVSKTEVAGVYEHNDVLVFLAAGGKYVTSGKIFEYMATGKPIVSVHAPEIAAREVLEGYPLWFTADSLEPGLVAKAMVEAGRAARALTPQQQAEARAYADRFQRDALLDPLEAAIRATVRRPLPVREVNHG</sequence>
<dbReference type="Gene3D" id="3.40.50.2000">
    <property type="entry name" value="Glycogen Phosphorylase B"/>
    <property type="match status" value="2"/>
</dbReference>
<organism evidence="4 5">
    <name type="scientific">Actinoplanes regularis</name>
    <dbReference type="NCBI Taxonomy" id="52697"/>
    <lineage>
        <taxon>Bacteria</taxon>
        <taxon>Bacillati</taxon>
        <taxon>Actinomycetota</taxon>
        <taxon>Actinomycetes</taxon>
        <taxon>Micromonosporales</taxon>
        <taxon>Micromonosporaceae</taxon>
        <taxon>Actinoplanes</taxon>
    </lineage>
</organism>
<evidence type="ECO:0000313" key="5">
    <source>
        <dbReference type="Proteomes" id="UP000198415"/>
    </source>
</evidence>
<keyword evidence="2 4" id="KW-0808">Transferase</keyword>
<dbReference type="OrthoDB" id="9794575at2"/>
<evidence type="ECO:0000256" key="1">
    <source>
        <dbReference type="ARBA" id="ARBA00022676"/>
    </source>
</evidence>
<keyword evidence="1" id="KW-0328">Glycosyltransferase</keyword>
<dbReference type="RefSeq" id="WP_089291637.1">
    <property type="nucleotide sequence ID" value="NZ_BOMU01000003.1"/>
</dbReference>
<evidence type="ECO:0000259" key="3">
    <source>
        <dbReference type="Pfam" id="PF13579"/>
    </source>
</evidence>
<dbReference type="EMBL" id="FZNR01000001">
    <property type="protein sequence ID" value="SNR31231.1"/>
    <property type="molecule type" value="Genomic_DNA"/>
</dbReference>
<evidence type="ECO:0000313" key="4">
    <source>
        <dbReference type="EMBL" id="SNR31231.1"/>
    </source>
</evidence>
<gene>
    <name evidence="4" type="ORF">SAMN06264365_101924</name>
</gene>
<dbReference type="Proteomes" id="UP000198415">
    <property type="component" value="Unassembled WGS sequence"/>
</dbReference>
<dbReference type="AlphaFoldDB" id="A0A238VAK9"/>
<dbReference type="InterPro" id="IPR028098">
    <property type="entry name" value="Glyco_trans_4-like_N"/>
</dbReference>
<feature type="domain" description="Glycosyltransferase subfamily 4-like N-terminal" evidence="3">
    <location>
        <begin position="28"/>
        <end position="232"/>
    </location>
</feature>
<name>A0A238VAK9_9ACTN</name>
<protein>
    <submittedName>
        <fullName evidence="4">Glycosyltransferase involved in cell wall bisynthesis</fullName>
    </submittedName>
</protein>
<proteinExistence type="predicted"/>
<keyword evidence="5" id="KW-1185">Reference proteome</keyword>
<dbReference type="GO" id="GO:0016757">
    <property type="term" value="F:glycosyltransferase activity"/>
    <property type="evidence" value="ECO:0007669"/>
    <property type="project" value="UniProtKB-KW"/>
</dbReference>
<reference evidence="4 5" key="1">
    <citation type="submission" date="2017-06" db="EMBL/GenBank/DDBJ databases">
        <authorList>
            <person name="Kim H.J."/>
            <person name="Triplett B.A."/>
        </authorList>
    </citation>
    <scope>NUCLEOTIDE SEQUENCE [LARGE SCALE GENOMIC DNA]</scope>
    <source>
        <strain evidence="4 5">DSM 43151</strain>
    </source>
</reference>
<accession>A0A238VAK9</accession>
<evidence type="ECO:0000256" key="2">
    <source>
        <dbReference type="ARBA" id="ARBA00022679"/>
    </source>
</evidence>
<dbReference type="Pfam" id="PF13579">
    <property type="entry name" value="Glyco_trans_4_4"/>
    <property type="match status" value="1"/>
</dbReference>